<dbReference type="PROSITE" id="PS51900">
    <property type="entry name" value="CB"/>
    <property type="match status" value="1"/>
</dbReference>
<proteinExistence type="predicted"/>
<dbReference type="InterPro" id="IPR010998">
    <property type="entry name" value="Integrase_recombinase_N"/>
</dbReference>
<evidence type="ECO:0000313" key="4">
    <source>
        <dbReference type="EMBL" id="CAI72257.1"/>
    </source>
</evidence>
<feature type="region of interest" description="Disordered" evidence="2">
    <location>
        <begin position="1"/>
        <end position="41"/>
    </location>
</feature>
<evidence type="ECO:0000259" key="3">
    <source>
        <dbReference type="PROSITE" id="PS51900"/>
    </source>
</evidence>
<feature type="compositionally biased region" description="Basic and acidic residues" evidence="2">
    <location>
        <begin position="1"/>
        <end position="10"/>
    </location>
</feature>
<sequence length="232" mass="25821">MTDSTGKDMSSDEPECERVPVNGVDGSNKVSGSPADGVAVGDDNVTARDVREACISGRTQQAYRGALRSISKWIVETKKNEMAAYFDSTGQIELTQFTSADFEAFLLEKRKTVTINTLNSYRSAIKDLYRRKEVPLPEAYDKQMATFFSGLKRLQAARFQSGAPKESGKDPLPYSLYQQLCKATLERQDAGFAHFFLTTQWNLMCRSESVQRLCTQPLSAHDDSVGCTMHQS</sequence>
<dbReference type="EMBL" id="AJ893357">
    <property type="protein sequence ID" value="CAI72348.1"/>
    <property type="molecule type" value="Genomic_DNA"/>
</dbReference>
<dbReference type="EMBL" id="AJ893356">
    <property type="protein sequence ID" value="CAI72257.1"/>
    <property type="molecule type" value="Genomic_DNA"/>
</dbReference>
<evidence type="ECO:0000256" key="1">
    <source>
        <dbReference type="ARBA" id="ARBA00023125"/>
    </source>
</evidence>
<evidence type="ECO:0000256" key="2">
    <source>
        <dbReference type="SAM" id="MobiDB-lite"/>
    </source>
</evidence>
<dbReference type="AlphaFoldDB" id="Q572D0"/>
<evidence type="ECO:0000313" key="5">
    <source>
        <dbReference type="EMBL" id="CAI72348.1"/>
    </source>
</evidence>
<dbReference type="InterPro" id="IPR044068">
    <property type="entry name" value="CB"/>
</dbReference>
<organism evidence="5">
    <name type="scientific">Phytophthora infestans</name>
    <name type="common">Potato late blight agent</name>
    <name type="synonym">Botrytis infestans</name>
    <dbReference type="NCBI Taxonomy" id="4787"/>
    <lineage>
        <taxon>Eukaryota</taxon>
        <taxon>Sar</taxon>
        <taxon>Stramenopiles</taxon>
        <taxon>Oomycota</taxon>
        <taxon>Peronosporomycetes</taxon>
        <taxon>Peronosporales</taxon>
        <taxon>Peronosporaceae</taxon>
        <taxon>Phytophthora</taxon>
    </lineage>
</organism>
<accession>Q572D0</accession>
<feature type="domain" description="Core-binding (CB)" evidence="3">
    <location>
        <begin position="45"/>
        <end position="133"/>
    </location>
</feature>
<gene>
    <name evidence="4" type="ORF">PI35.0080</name>
    <name evidence="5" type="ORF">PI49.0560</name>
</gene>
<dbReference type="GO" id="GO:0003677">
    <property type="term" value="F:DNA binding"/>
    <property type="evidence" value="ECO:0007669"/>
    <property type="project" value="UniProtKB-KW"/>
</dbReference>
<name>Q572D0_PHYIN</name>
<protein>
    <recommendedName>
        <fullName evidence="3">Core-binding (CB) domain-containing protein</fullName>
    </recommendedName>
</protein>
<dbReference type="Gene3D" id="1.10.150.130">
    <property type="match status" value="1"/>
</dbReference>
<keyword evidence="1" id="KW-0238">DNA-binding</keyword>
<reference evidence="5" key="1">
    <citation type="journal article" date="2005" name="Proc. Natl. Acad. Sci. U.S.A.">
        <title>An ancestral oomycete locus contains late blight avirulence gene Avr3a, encoding a protein that is recognized in the host cytoplasm.</title>
        <authorList>
            <person name="Armstrong M.R."/>
            <person name="Whisson S.C."/>
            <person name="Pritchard L."/>
            <person name="Bos J.I.B."/>
            <person name="Venter E."/>
            <person name="Avrova A.O."/>
            <person name="Rehmany A.P."/>
            <person name="Bohme U."/>
            <person name="Brooks K."/>
            <person name="Cherevach I."/>
            <person name="Hamlin N."/>
            <person name="White B."/>
            <person name="Fraser A."/>
            <person name="Lord A."/>
            <person name="Quail M.A."/>
            <person name="Churcher C."/>
            <person name="Hall N."/>
            <person name="Berriman M."/>
            <person name="Kamoun S."/>
            <person name="Beyon J.L."/>
            <person name="Birch P.R.J."/>
        </authorList>
    </citation>
    <scope>NUCLEOTIDE SEQUENCE</scope>
</reference>